<gene>
    <name evidence="7" type="ORF">CJP74_07310</name>
</gene>
<dbReference type="GO" id="GO:0005886">
    <property type="term" value="C:plasma membrane"/>
    <property type="evidence" value="ECO:0007669"/>
    <property type="project" value="UniProtKB-SubCell"/>
</dbReference>
<proteinExistence type="predicted"/>
<dbReference type="RefSeq" id="WP_119497793.1">
    <property type="nucleotide sequence ID" value="NZ_NRJH01000068.1"/>
</dbReference>
<dbReference type="OrthoDB" id="581870at2"/>
<evidence type="ECO:0000256" key="6">
    <source>
        <dbReference type="SAM" id="Phobius"/>
    </source>
</evidence>
<keyword evidence="8" id="KW-1185">Reference proteome</keyword>
<feature type="transmembrane region" description="Helical" evidence="6">
    <location>
        <begin position="204"/>
        <end position="228"/>
    </location>
</feature>
<evidence type="ECO:0000256" key="2">
    <source>
        <dbReference type="ARBA" id="ARBA00022475"/>
    </source>
</evidence>
<evidence type="ECO:0000256" key="1">
    <source>
        <dbReference type="ARBA" id="ARBA00004651"/>
    </source>
</evidence>
<dbReference type="PANTHER" id="PTHR30086">
    <property type="entry name" value="ARGININE EXPORTER PROTEIN ARGO"/>
    <property type="match status" value="1"/>
</dbReference>
<evidence type="ECO:0000313" key="8">
    <source>
        <dbReference type="Proteomes" id="UP000266258"/>
    </source>
</evidence>
<dbReference type="GO" id="GO:0015171">
    <property type="term" value="F:amino acid transmembrane transporter activity"/>
    <property type="evidence" value="ECO:0007669"/>
    <property type="project" value="TreeGrafter"/>
</dbReference>
<feature type="transmembrane region" description="Helical" evidence="6">
    <location>
        <begin position="70"/>
        <end position="91"/>
    </location>
</feature>
<keyword evidence="2" id="KW-1003">Cell membrane</keyword>
<dbReference type="InterPro" id="IPR001123">
    <property type="entry name" value="LeuE-type"/>
</dbReference>
<comment type="caution">
    <text evidence="7">The sequence shown here is derived from an EMBL/GenBank/DDBJ whole genome shotgun (WGS) entry which is preliminary data.</text>
</comment>
<dbReference type="AlphaFoldDB" id="A0A3A1XZL7"/>
<reference evidence="7 8" key="1">
    <citation type="submission" date="2017-08" db="EMBL/GenBank/DDBJ databases">
        <title>Reclassification of Bisgaard taxon 37 and 44.</title>
        <authorList>
            <person name="Christensen H."/>
        </authorList>
    </citation>
    <scope>NUCLEOTIDE SEQUENCE [LARGE SCALE GENOMIC DNA]</scope>
    <source>
        <strain evidence="7 8">B96_4</strain>
    </source>
</reference>
<keyword evidence="4 6" id="KW-1133">Transmembrane helix</keyword>
<protein>
    <submittedName>
        <fullName evidence="7">Uncharacterized protein</fullName>
    </submittedName>
</protein>
<feature type="transmembrane region" description="Helical" evidence="6">
    <location>
        <begin position="166"/>
        <end position="192"/>
    </location>
</feature>
<evidence type="ECO:0000256" key="4">
    <source>
        <dbReference type="ARBA" id="ARBA00022989"/>
    </source>
</evidence>
<name>A0A3A1XZL7_9GAMM</name>
<evidence type="ECO:0000313" key="7">
    <source>
        <dbReference type="EMBL" id="RIY31443.1"/>
    </source>
</evidence>
<dbReference type="EMBL" id="NRJH01000068">
    <property type="protein sequence ID" value="RIY31443.1"/>
    <property type="molecule type" value="Genomic_DNA"/>
</dbReference>
<keyword evidence="3 6" id="KW-0812">Transmembrane</keyword>
<organism evidence="7 8">
    <name type="scientific">Psittacicella melopsittaci</name>
    <dbReference type="NCBI Taxonomy" id="2028576"/>
    <lineage>
        <taxon>Bacteria</taxon>
        <taxon>Pseudomonadati</taxon>
        <taxon>Pseudomonadota</taxon>
        <taxon>Gammaproteobacteria</taxon>
        <taxon>Pasteurellales</taxon>
        <taxon>Psittacicellaceae</taxon>
        <taxon>Psittacicella</taxon>
    </lineage>
</organism>
<dbReference type="Proteomes" id="UP000266258">
    <property type="component" value="Unassembled WGS sequence"/>
</dbReference>
<dbReference type="PANTHER" id="PTHR30086:SF20">
    <property type="entry name" value="ARGININE EXPORTER PROTEIN ARGO-RELATED"/>
    <property type="match status" value="1"/>
</dbReference>
<feature type="transmembrane region" description="Helical" evidence="6">
    <location>
        <begin position="39"/>
        <end position="64"/>
    </location>
</feature>
<sequence length="236" mass="26672">MSYEVLVTWMVLSMVAIALPGPDFVYITSVSLRKRSYGIWGGIGVQLGITVHLILTYVGAMVFFTRHPLAFRGIQFLGALFLVYLSVKIILEAVRELKHLRTLKNHGEDADTSIYKLNKKEQISNFDCFKKGLFVNLLNPKAFVFIVSTLPQFLSTKASFTFTQQFMVLGSFHILFGVLWWVVLAAMVNFLSRRFATPSFRAKLELISGLIILFLAIALIIRIFVVLYSGDFTSIV</sequence>
<feature type="transmembrane region" description="Helical" evidence="6">
    <location>
        <begin position="133"/>
        <end position="154"/>
    </location>
</feature>
<feature type="transmembrane region" description="Helical" evidence="6">
    <location>
        <begin position="6"/>
        <end position="27"/>
    </location>
</feature>
<evidence type="ECO:0000256" key="5">
    <source>
        <dbReference type="ARBA" id="ARBA00023136"/>
    </source>
</evidence>
<keyword evidence="5 6" id="KW-0472">Membrane</keyword>
<dbReference type="Pfam" id="PF01810">
    <property type="entry name" value="LysE"/>
    <property type="match status" value="1"/>
</dbReference>
<comment type="subcellular location">
    <subcellularLocation>
        <location evidence="1">Cell membrane</location>
        <topology evidence="1">Multi-pass membrane protein</topology>
    </subcellularLocation>
</comment>
<accession>A0A3A1XZL7</accession>
<evidence type="ECO:0000256" key="3">
    <source>
        <dbReference type="ARBA" id="ARBA00022692"/>
    </source>
</evidence>